<dbReference type="Pfam" id="PF00753">
    <property type="entry name" value="Lactamase_B"/>
    <property type="match status" value="1"/>
</dbReference>
<organism evidence="11">
    <name type="scientific">marine metagenome</name>
    <dbReference type="NCBI Taxonomy" id="408172"/>
    <lineage>
        <taxon>unclassified sequences</taxon>
        <taxon>metagenomes</taxon>
        <taxon>ecological metagenomes</taxon>
    </lineage>
</organism>
<dbReference type="SMART" id="SM01027">
    <property type="entry name" value="Beta-Casp"/>
    <property type="match status" value="1"/>
</dbReference>
<dbReference type="InterPro" id="IPR033769">
    <property type="entry name" value="TffA_KH"/>
</dbReference>
<dbReference type="GO" id="GO:0003723">
    <property type="term" value="F:RNA binding"/>
    <property type="evidence" value="ECO:0007669"/>
    <property type="project" value="UniProtKB-KW"/>
</dbReference>
<dbReference type="Pfam" id="PF17214">
    <property type="entry name" value="KH_TffA"/>
    <property type="match status" value="1"/>
</dbReference>
<feature type="domain" description="Beta-Casp" evidence="10">
    <location>
        <begin position="423"/>
        <end position="548"/>
    </location>
</feature>
<dbReference type="InterPro" id="IPR001279">
    <property type="entry name" value="Metallo-B-lactamas"/>
</dbReference>
<dbReference type="PANTHER" id="PTHR11203:SF51">
    <property type="entry name" value="CLEAVAGE AND POLYADENYLATION SPECIFICITY FACTOR"/>
    <property type="match status" value="1"/>
</dbReference>
<dbReference type="Gene3D" id="3.30.300.20">
    <property type="match status" value="1"/>
</dbReference>
<evidence type="ECO:0000256" key="8">
    <source>
        <dbReference type="ARBA" id="ARBA00022884"/>
    </source>
</evidence>
<evidence type="ECO:0000256" key="3">
    <source>
        <dbReference type="ARBA" id="ARBA00022723"/>
    </source>
</evidence>
<protein>
    <submittedName>
        <fullName evidence="11">Uncharacterized protein</fullName>
    </submittedName>
</protein>
<keyword evidence="7" id="KW-0269">Exonuclease</keyword>
<dbReference type="InterPro" id="IPR015946">
    <property type="entry name" value="KH_dom-like_a/b"/>
</dbReference>
<keyword evidence="8" id="KW-0694">RNA-binding</keyword>
<dbReference type="Gene3D" id="3.60.15.10">
    <property type="entry name" value="Ribonuclease Z/Hydroxyacylglutathione hydrolase-like"/>
    <property type="match status" value="1"/>
</dbReference>
<accession>A0A381WDM6</accession>
<evidence type="ECO:0000313" key="11">
    <source>
        <dbReference type="EMBL" id="SVA50401.1"/>
    </source>
</evidence>
<evidence type="ECO:0000259" key="9">
    <source>
        <dbReference type="SMART" id="SM00849"/>
    </source>
</evidence>
<dbReference type="PANTHER" id="PTHR11203">
    <property type="entry name" value="CLEAVAGE AND POLYADENYLATION SPECIFICITY FACTOR FAMILY MEMBER"/>
    <property type="match status" value="1"/>
</dbReference>
<dbReference type="GO" id="GO:0004521">
    <property type="term" value="F:RNA endonuclease activity"/>
    <property type="evidence" value="ECO:0007669"/>
    <property type="project" value="TreeGrafter"/>
</dbReference>
<dbReference type="InterPro" id="IPR036866">
    <property type="entry name" value="RibonucZ/Hydroxyglut_hydro"/>
</dbReference>
<dbReference type="EMBL" id="UINC01011416">
    <property type="protein sequence ID" value="SVA50401.1"/>
    <property type="molecule type" value="Genomic_DNA"/>
</dbReference>
<evidence type="ECO:0000256" key="5">
    <source>
        <dbReference type="ARBA" id="ARBA00022801"/>
    </source>
</evidence>
<keyword evidence="5" id="KW-0378">Hydrolase</keyword>
<evidence type="ECO:0000256" key="6">
    <source>
        <dbReference type="ARBA" id="ARBA00022833"/>
    </source>
</evidence>
<dbReference type="NCBIfam" id="TIGR03675">
    <property type="entry name" value="arCOG00543"/>
    <property type="match status" value="1"/>
</dbReference>
<dbReference type="CDD" id="cd16295">
    <property type="entry name" value="TTHA0252-CPSF-like_MBL-fold"/>
    <property type="match status" value="1"/>
</dbReference>
<dbReference type="GO" id="GO:0004527">
    <property type="term" value="F:exonuclease activity"/>
    <property type="evidence" value="ECO:0007669"/>
    <property type="project" value="UniProtKB-KW"/>
</dbReference>
<reference evidence="11" key="1">
    <citation type="submission" date="2018-05" db="EMBL/GenBank/DDBJ databases">
        <authorList>
            <person name="Lanie J.A."/>
            <person name="Ng W.-L."/>
            <person name="Kazmierczak K.M."/>
            <person name="Andrzejewski T.M."/>
            <person name="Davidsen T.M."/>
            <person name="Wayne K.J."/>
            <person name="Tettelin H."/>
            <person name="Glass J.I."/>
            <person name="Rusch D."/>
            <person name="Podicherti R."/>
            <person name="Tsui H.-C.T."/>
            <person name="Winkler M.E."/>
        </authorList>
    </citation>
    <scope>NUCLEOTIDE SEQUENCE</scope>
</reference>
<dbReference type="GO" id="GO:0046872">
    <property type="term" value="F:metal ion binding"/>
    <property type="evidence" value="ECO:0007669"/>
    <property type="project" value="UniProtKB-KW"/>
</dbReference>
<evidence type="ECO:0000259" key="10">
    <source>
        <dbReference type="SMART" id="SM01027"/>
    </source>
</evidence>
<name>A0A381WDM6_9ZZZZ</name>
<gene>
    <name evidence="11" type="ORF">METZ01_LOCUS103255</name>
</gene>
<evidence type="ECO:0000256" key="1">
    <source>
        <dbReference type="ARBA" id="ARBA00001947"/>
    </source>
</evidence>
<dbReference type="Gene3D" id="3.30.300.230">
    <property type="match status" value="1"/>
</dbReference>
<proteinExistence type="predicted"/>
<dbReference type="AlphaFoldDB" id="A0A381WDM6"/>
<feature type="non-terminal residue" evidence="11">
    <location>
        <position position="575"/>
    </location>
</feature>
<keyword evidence="2" id="KW-0540">Nuclease</keyword>
<keyword evidence="4" id="KW-0255">Endonuclease</keyword>
<dbReference type="CDD" id="cd22532">
    <property type="entry name" value="KH-II_CPSF_arch_rpt1"/>
    <property type="match status" value="1"/>
</dbReference>
<keyword evidence="3" id="KW-0479">Metal-binding</keyword>
<dbReference type="SUPFAM" id="SSF56281">
    <property type="entry name" value="Metallo-hydrolase/oxidoreductase"/>
    <property type="match status" value="1"/>
</dbReference>
<dbReference type="Pfam" id="PF10996">
    <property type="entry name" value="Beta-Casp"/>
    <property type="match status" value="1"/>
</dbReference>
<dbReference type="InterPro" id="IPR050698">
    <property type="entry name" value="MBL"/>
</dbReference>
<dbReference type="SMART" id="SM00849">
    <property type="entry name" value="Lactamase_B"/>
    <property type="match status" value="1"/>
</dbReference>
<evidence type="ECO:0000256" key="7">
    <source>
        <dbReference type="ARBA" id="ARBA00022839"/>
    </source>
</evidence>
<dbReference type="Gene3D" id="3.40.50.10890">
    <property type="match status" value="1"/>
</dbReference>
<dbReference type="InterPro" id="IPR022712">
    <property type="entry name" value="Beta_Casp"/>
</dbReference>
<evidence type="ECO:0000256" key="2">
    <source>
        <dbReference type="ARBA" id="ARBA00022722"/>
    </source>
</evidence>
<evidence type="ECO:0000256" key="4">
    <source>
        <dbReference type="ARBA" id="ARBA00022759"/>
    </source>
</evidence>
<comment type="cofactor">
    <cofactor evidence="1">
        <name>Zn(2+)</name>
        <dbReference type="ChEBI" id="CHEBI:29105"/>
    </cofactor>
</comment>
<dbReference type="InterPro" id="IPR019975">
    <property type="entry name" value="aCPSF1"/>
</dbReference>
<feature type="domain" description="Metallo-beta-lactamase" evidence="9">
    <location>
        <begin position="195"/>
        <end position="392"/>
    </location>
</feature>
<keyword evidence="6" id="KW-0862">Zinc</keyword>
<sequence>MAVEDVIKLVKEVATEVIPDNIAFTDVKVESSNVVLYTPNVEIFSENNEVIRTLAQKVRKRIIIKADPSVRKPIISAKQKLLEVLPEEAEVVEVKFDEINGDVIIEAVNPGRAIGKHGSVLNQVRREIGWNPIVIRSAPMESKTLKEIRNYMLGDKIGEERKKFLTKVGKKVFRDTIEGEQYVRVTALGGYREVGRSCHLLMTKDSKVLIDCGFNPGNDKEPSPFLSAPEVTPLEGIDAVVLTHAHLDHSALLPMLFVYGYDGPIYCTPPTRELASLLQMDYIKIQNAEGNRVPYNTEHIRHAIRNTITINYGDTTDISPDLKLTFHNSGHILGSAAAHFHVGDGLYNLVFSGDIKFENTWLFDRAVNNFPRLEALIMESTYGGYNDFQPAREEGTRNLTEIINRTVEKKGKILIPVFAVGRSQEVMLVLEKAYSDGKLKDMPVYLDGMIWEATALHSAYPEYLNNNLRNKIYQNQDNPFRSEIFNKVENSEMRQEICGRDEPAIVLATSGMVNGGPVMEYLRHWAPDSNNTMVFVGYQAAGTMGQRLQQGASEIHLHDRDNGGMVPVKVNMNLE</sequence>